<dbReference type="AlphaFoldDB" id="A0A060QE69"/>
<reference evidence="6 7" key="2">
    <citation type="journal article" date="2014" name="PLoS ONE">
        <title>Evolution of mitochondria reconstructed from the energy metabolism of living bacteria.</title>
        <authorList>
            <person name="Degli Esposti M."/>
            <person name="Chouaia B."/>
            <person name="Comandatore F."/>
            <person name="Crotti E."/>
            <person name="Sassera D."/>
            <person name="Lievens P.M."/>
            <person name="Daffonchio D."/>
            <person name="Bandi C."/>
        </authorList>
    </citation>
    <scope>NUCLEOTIDE SEQUENCE [LARGE SCALE GENOMIC DNA]</scope>
    <source>
        <strain evidence="6 7">SF2.1</strain>
    </source>
</reference>
<evidence type="ECO:0000256" key="2">
    <source>
        <dbReference type="ARBA" id="ARBA00023125"/>
    </source>
</evidence>
<dbReference type="Gene3D" id="1.10.357.10">
    <property type="entry name" value="Tetracycline Repressor, domain 2"/>
    <property type="match status" value="1"/>
</dbReference>
<proteinExistence type="predicted"/>
<dbReference type="InterPro" id="IPR009057">
    <property type="entry name" value="Homeodomain-like_sf"/>
</dbReference>
<comment type="caution">
    <text evidence="6">The sequence shown here is derived from an EMBL/GenBank/DDBJ whole genome shotgun (WGS) entry which is preliminary data.</text>
</comment>
<keyword evidence="1" id="KW-0805">Transcription regulation</keyword>
<dbReference type="Gene3D" id="1.10.10.60">
    <property type="entry name" value="Homeodomain-like"/>
    <property type="match status" value="1"/>
</dbReference>
<dbReference type="PRINTS" id="PR00455">
    <property type="entry name" value="HTHTETR"/>
</dbReference>
<dbReference type="InterPro" id="IPR001647">
    <property type="entry name" value="HTH_TetR"/>
</dbReference>
<gene>
    <name evidence="6" type="ORF">ASAP_0958</name>
</gene>
<feature type="domain" description="HTH tetR-type" evidence="5">
    <location>
        <begin position="13"/>
        <end position="73"/>
    </location>
</feature>
<dbReference type="RefSeq" id="WP_023979151.1">
    <property type="nucleotide sequence ID" value="NZ_CBLX010000007.1"/>
</dbReference>
<evidence type="ECO:0000256" key="1">
    <source>
        <dbReference type="ARBA" id="ARBA00023015"/>
    </source>
</evidence>
<reference evidence="6 7" key="1">
    <citation type="journal article" date="2014" name="Genome Biol. Evol.">
        <title>Acetic acid bacteria genomes reveal functional traits for adaptation to life in insect guts.</title>
        <authorList>
            <person name="Chouaia B."/>
            <person name="Gaiarsa S."/>
            <person name="Crotti E."/>
            <person name="Comandatore F."/>
            <person name="Degli Esposti M."/>
            <person name="Ricci I."/>
            <person name="Alma A."/>
            <person name="Favia G."/>
            <person name="Bandi C."/>
            <person name="Daffonchio D."/>
        </authorList>
    </citation>
    <scope>NUCLEOTIDE SEQUENCE [LARGE SCALE GENOMIC DNA]</scope>
    <source>
        <strain evidence="6 7">SF2.1</strain>
    </source>
</reference>
<dbReference type="GO" id="GO:0003700">
    <property type="term" value="F:DNA-binding transcription factor activity"/>
    <property type="evidence" value="ECO:0007669"/>
    <property type="project" value="TreeGrafter"/>
</dbReference>
<dbReference type="PANTHER" id="PTHR30055:SF234">
    <property type="entry name" value="HTH-TYPE TRANSCRIPTIONAL REGULATOR BETI"/>
    <property type="match status" value="1"/>
</dbReference>
<evidence type="ECO:0000313" key="6">
    <source>
        <dbReference type="EMBL" id="CDG39003.1"/>
    </source>
</evidence>
<keyword evidence="2 4" id="KW-0238">DNA-binding</keyword>
<keyword evidence="3" id="KW-0804">Transcription</keyword>
<name>A0A060QE69_9PROT</name>
<dbReference type="eggNOG" id="COG1309">
    <property type="taxonomic scope" value="Bacteria"/>
</dbReference>
<sequence>MSTSISRQGRKRQATRQRISDIATALFATHGFDHVTIDAIAEAADVGRMTVFNHFARKEDLFFDREDEIRQIIRNALTGPLSGHPLDVLRQLAHEMVSKNAPFLRFAPQTQGFIDTLTASETLKSRARALRDVMTDDLREALSAALPCPPDNPSLHLAAALLVTGWTTAFIEALRLYRRENDSRSAQTLFLSLVDTGTVSALYALRQIDTLPQMNRASPHAGKTGAPD</sequence>
<evidence type="ECO:0000259" key="5">
    <source>
        <dbReference type="PROSITE" id="PS50977"/>
    </source>
</evidence>
<dbReference type="PANTHER" id="PTHR30055">
    <property type="entry name" value="HTH-TYPE TRANSCRIPTIONAL REGULATOR RUTR"/>
    <property type="match status" value="1"/>
</dbReference>
<dbReference type="InterPro" id="IPR050109">
    <property type="entry name" value="HTH-type_TetR-like_transc_reg"/>
</dbReference>
<dbReference type="Proteomes" id="UP000027583">
    <property type="component" value="Unassembled WGS sequence"/>
</dbReference>
<evidence type="ECO:0000256" key="4">
    <source>
        <dbReference type="PROSITE-ProRule" id="PRU00335"/>
    </source>
</evidence>
<protein>
    <submittedName>
        <fullName evidence="6">Transcriptional regulator, TetR family</fullName>
    </submittedName>
</protein>
<accession>A0A060QE69</accession>
<evidence type="ECO:0000256" key="3">
    <source>
        <dbReference type="ARBA" id="ARBA00023163"/>
    </source>
</evidence>
<dbReference type="EMBL" id="CBLX010000007">
    <property type="protein sequence ID" value="CDG39003.1"/>
    <property type="molecule type" value="Genomic_DNA"/>
</dbReference>
<feature type="DNA-binding region" description="H-T-H motif" evidence="4">
    <location>
        <begin position="36"/>
        <end position="55"/>
    </location>
</feature>
<dbReference type="GO" id="GO:0000976">
    <property type="term" value="F:transcription cis-regulatory region binding"/>
    <property type="evidence" value="ECO:0007669"/>
    <property type="project" value="TreeGrafter"/>
</dbReference>
<dbReference type="SUPFAM" id="SSF46689">
    <property type="entry name" value="Homeodomain-like"/>
    <property type="match status" value="1"/>
</dbReference>
<organism evidence="6 7">
    <name type="scientific">Asaia bogorensis</name>
    <dbReference type="NCBI Taxonomy" id="91915"/>
    <lineage>
        <taxon>Bacteria</taxon>
        <taxon>Pseudomonadati</taxon>
        <taxon>Pseudomonadota</taxon>
        <taxon>Alphaproteobacteria</taxon>
        <taxon>Acetobacterales</taxon>
        <taxon>Acetobacteraceae</taxon>
        <taxon>Asaia</taxon>
    </lineage>
</organism>
<dbReference type="PROSITE" id="PS50977">
    <property type="entry name" value="HTH_TETR_2"/>
    <property type="match status" value="1"/>
</dbReference>
<evidence type="ECO:0000313" key="7">
    <source>
        <dbReference type="Proteomes" id="UP000027583"/>
    </source>
</evidence>
<dbReference type="Pfam" id="PF00440">
    <property type="entry name" value="TetR_N"/>
    <property type="match status" value="1"/>
</dbReference>